<keyword evidence="1" id="KW-0812">Transmembrane</keyword>
<dbReference type="Proteomes" id="UP000326759">
    <property type="component" value="Unassembled WGS sequence"/>
</dbReference>
<feature type="transmembrane region" description="Helical" evidence="1">
    <location>
        <begin position="58"/>
        <end position="80"/>
    </location>
</feature>
<accession>A0A5N5SJK4</accession>
<keyword evidence="1" id="KW-0472">Membrane</keyword>
<dbReference type="OrthoDB" id="10403050at2759"/>
<protein>
    <submittedName>
        <fullName evidence="2">Uncharacterized protein</fullName>
    </submittedName>
</protein>
<keyword evidence="3" id="KW-1185">Reference proteome</keyword>
<dbReference type="AlphaFoldDB" id="A0A5N5SJK4"/>
<sequence>MTQVAASQLKAKDSKVLYTKIMKDPYKKCNRIVISLDDTGEKILLQKDPVDDHTKRRFILLFLITCMAVLTFFTLMSLMLPISQQLEEQQQQRQQQQEKERQSS</sequence>
<comment type="caution">
    <text evidence="2">The sequence shown here is derived from an EMBL/GenBank/DDBJ whole genome shotgun (WGS) entry which is preliminary data.</text>
</comment>
<keyword evidence="1" id="KW-1133">Transmembrane helix</keyword>
<evidence type="ECO:0000313" key="3">
    <source>
        <dbReference type="Proteomes" id="UP000326759"/>
    </source>
</evidence>
<name>A0A5N5SJK4_9CRUS</name>
<feature type="non-terminal residue" evidence="2">
    <location>
        <position position="104"/>
    </location>
</feature>
<reference evidence="2 3" key="1">
    <citation type="journal article" date="2019" name="PLoS Biol.">
        <title>Sex chromosomes control vertical transmission of feminizing Wolbachia symbionts in an isopod.</title>
        <authorList>
            <person name="Becking T."/>
            <person name="Chebbi M.A."/>
            <person name="Giraud I."/>
            <person name="Moumen B."/>
            <person name="Laverre T."/>
            <person name="Caubet Y."/>
            <person name="Peccoud J."/>
            <person name="Gilbert C."/>
            <person name="Cordaux R."/>
        </authorList>
    </citation>
    <scope>NUCLEOTIDE SEQUENCE [LARGE SCALE GENOMIC DNA]</scope>
    <source>
        <strain evidence="2">ANa2</strain>
        <tissue evidence="2">Whole body excluding digestive tract and cuticle</tissue>
    </source>
</reference>
<evidence type="ECO:0000256" key="1">
    <source>
        <dbReference type="SAM" id="Phobius"/>
    </source>
</evidence>
<evidence type="ECO:0000313" key="2">
    <source>
        <dbReference type="EMBL" id="KAB7494012.1"/>
    </source>
</evidence>
<dbReference type="EMBL" id="SEYY01024597">
    <property type="protein sequence ID" value="KAB7494012.1"/>
    <property type="molecule type" value="Genomic_DNA"/>
</dbReference>
<gene>
    <name evidence="2" type="ORF">Anas_12449</name>
</gene>
<organism evidence="2 3">
    <name type="scientific">Armadillidium nasatum</name>
    <dbReference type="NCBI Taxonomy" id="96803"/>
    <lineage>
        <taxon>Eukaryota</taxon>
        <taxon>Metazoa</taxon>
        <taxon>Ecdysozoa</taxon>
        <taxon>Arthropoda</taxon>
        <taxon>Crustacea</taxon>
        <taxon>Multicrustacea</taxon>
        <taxon>Malacostraca</taxon>
        <taxon>Eumalacostraca</taxon>
        <taxon>Peracarida</taxon>
        <taxon>Isopoda</taxon>
        <taxon>Oniscidea</taxon>
        <taxon>Crinocheta</taxon>
        <taxon>Armadillidiidae</taxon>
        <taxon>Armadillidium</taxon>
    </lineage>
</organism>
<proteinExistence type="predicted"/>